<keyword evidence="1" id="KW-0812">Transmembrane</keyword>
<comment type="caution">
    <text evidence="2">The sequence shown here is derived from an EMBL/GenBank/DDBJ whole genome shotgun (WGS) entry which is preliminary data.</text>
</comment>
<dbReference type="EMBL" id="PDLM01000007">
    <property type="protein sequence ID" value="RDW73579.1"/>
    <property type="molecule type" value="Genomic_DNA"/>
</dbReference>
<evidence type="ECO:0000313" key="2">
    <source>
        <dbReference type="EMBL" id="RDW73579.1"/>
    </source>
</evidence>
<protein>
    <recommendedName>
        <fullName evidence="4">Transcription factor domain-containing protein</fullName>
    </recommendedName>
</protein>
<evidence type="ECO:0000256" key="1">
    <source>
        <dbReference type="SAM" id="Phobius"/>
    </source>
</evidence>
<proteinExistence type="predicted"/>
<reference evidence="2 3" key="1">
    <citation type="journal article" date="2018" name="IMA Fungus">
        <title>IMA Genome-F 9: Draft genome sequence of Annulohypoxylon stygium, Aspergillus mulundensis, Berkeleyomyces basicola (syn. Thielaviopsis basicola), Ceratocystis smalleyi, two Cercospora beticola strains, Coleophoma cylindrospora, Fusarium fracticaudum, Phialophora cf. hyalina, and Morchella septimelata.</title>
        <authorList>
            <person name="Wingfield B.D."/>
            <person name="Bills G.F."/>
            <person name="Dong Y."/>
            <person name="Huang W."/>
            <person name="Nel W.J."/>
            <person name="Swalarsk-Parry B.S."/>
            <person name="Vaghefi N."/>
            <person name="Wilken P.M."/>
            <person name="An Z."/>
            <person name="de Beer Z.W."/>
            <person name="De Vos L."/>
            <person name="Chen L."/>
            <person name="Duong T.A."/>
            <person name="Gao Y."/>
            <person name="Hammerbacher A."/>
            <person name="Kikkert J.R."/>
            <person name="Li Y."/>
            <person name="Li H."/>
            <person name="Li K."/>
            <person name="Li Q."/>
            <person name="Liu X."/>
            <person name="Ma X."/>
            <person name="Naidoo K."/>
            <person name="Pethybridge S.J."/>
            <person name="Sun J."/>
            <person name="Steenkamp E.T."/>
            <person name="van der Nest M.A."/>
            <person name="van Wyk S."/>
            <person name="Wingfield M.J."/>
            <person name="Xiong C."/>
            <person name="Yue Q."/>
            <person name="Zhang X."/>
        </authorList>
    </citation>
    <scope>NUCLEOTIDE SEQUENCE [LARGE SCALE GENOMIC DNA]</scope>
    <source>
        <strain evidence="2 3">BP6252</strain>
    </source>
</reference>
<dbReference type="AlphaFoldDB" id="A0A3D8RHP8"/>
<keyword evidence="1" id="KW-1133">Transmembrane helix</keyword>
<name>A0A3D8RHP8_9HELO</name>
<evidence type="ECO:0000313" key="3">
    <source>
        <dbReference type="Proteomes" id="UP000256645"/>
    </source>
</evidence>
<dbReference type="InterPro" id="IPR021858">
    <property type="entry name" value="Fun_TF"/>
</dbReference>
<dbReference type="Proteomes" id="UP000256645">
    <property type="component" value="Unassembled WGS sequence"/>
</dbReference>
<keyword evidence="1" id="KW-0472">Membrane</keyword>
<dbReference type="Pfam" id="PF11951">
    <property type="entry name" value="Fungal_trans_2"/>
    <property type="match status" value="1"/>
</dbReference>
<keyword evidence="3" id="KW-1185">Reference proteome</keyword>
<feature type="transmembrane region" description="Helical" evidence="1">
    <location>
        <begin position="319"/>
        <end position="337"/>
    </location>
</feature>
<dbReference type="PANTHER" id="PTHR37540:SF5">
    <property type="entry name" value="TRANSCRIPTION FACTOR DOMAIN-CONTAINING PROTEIN"/>
    <property type="match status" value="1"/>
</dbReference>
<organism evidence="2 3">
    <name type="scientific">Coleophoma cylindrospora</name>
    <dbReference type="NCBI Taxonomy" id="1849047"/>
    <lineage>
        <taxon>Eukaryota</taxon>
        <taxon>Fungi</taxon>
        <taxon>Dikarya</taxon>
        <taxon>Ascomycota</taxon>
        <taxon>Pezizomycotina</taxon>
        <taxon>Leotiomycetes</taxon>
        <taxon>Helotiales</taxon>
        <taxon>Dermateaceae</taxon>
        <taxon>Coleophoma</taxon>
    </lineage>
</organism>
<gene>
    <name evidence="2" type="ORF">BP6252_07486</name>
</gene>
<dbReference type="OrthoDB" id="4159781at2759"/>
<sequence length="405" mass="45564">MLANEVGFVPNLTFVSMTGPTLDNSSAKAMRAHTTRANFARRRLRLVREYSDLKDCAPRVEPPQVEEDGQTTDHDQVVDIQLPIFSHPGLDTKLNGIDAFFINHLTQAMEKLHLVTNIPASDTTLAVMQSDWARFLPDPTMLDVSLYFARHVYAARRHYHAAQFVVDTYKGKAIRSVRERLNDGYNGLSDSLVAAILILTVLDQVLGNIEAWKIHISGLFQIITVRSRNSNELPTYWISNTIPRTILQGLLRFTRHDATLLTMIEKTGIFDIMFSAPAKKAAYLILANVEQVDALHYTYGRGFQKYGCSADGSFTETRAAVTFFFGTMFFLGVGILANNDGCNRCSRCWGQIVLYIEAQANNNRFSAHILARCLDHFAKILLDTVYLLCPELPDIFGSPLFARLY</sequence>
<dbReference type="PANTHER" id="PTHR37540">
    <property type="entry name" value="TRANSCRIPTION FACTOR (ACR-2), PUTATIVE-RELATED-RELATED"/>
    <property type="match status" value="1"/>
</dbReference>
<evidence type="ECO:0008006" key="4">
    <source>
        <dbReference type="Google" id="ProtNLM"/>
    </source>
</evidence>
<accession>A0A3D8RHP8</accession>